<dbReference type="Proteomes" id="UP000759103">
    <property type="component" value="Unassembled WGS sequence"/>
</dbReference>
<evidence type="ECO:0000313" key="7">
    <source>
        <dbReference type="Proteomes" id="UP000759103"/>
    </source>
</evidence>
<keyword evidence="7" id="KW-1185">Reference proteome</keyword>
<keyword evidence="2" id="KW-0238">DNA-binding</keyword>
<reference evidence="6 7" key="1">
    <citation type="submission" date="2021-07" db="EMBL/GenBank/DDBJ databases">
        <title>Sphingomonas sp.</title>
        <authorList>
            <person name="Feng G."/>
            <person name="Li J."/>
            <person name="Pan M."/>
        </authorList>
    </citation>
    <scope>NUCLEOTIDE SEQUENCE [LARGE SCALE GENOMIC DNA]</scope>
    <source>
        <strain evidence="6 7">RRHST34</strain>
    </source>
</reference>
<feature type="domain" description="HTH araC/xylS-type" evidence="5">
    <location>
        <begin position="188"/>
        <end position="270"/>
    </location>
</feature>
<dbReference type="Pfam" id="PF12833">
    <property type="entry name" value="HTH_18"/>
    <property type="match status" value="1"/>
</dbReference>
<dbReference type="PROSITE" id="PS01124">
    <property type="entry name" value="HTH_ARAC_FAMILY_2"/>
    <property type="match status" value="1"/>
</dbReference>
<dbReference type="Gene3D" id="1.10.10.60">
    <property type="entry name" value="Homeodomain-like"/>
    <property type="match status" value="1"/>
</dbReference>
<dbReference type="SMART" id="SM00342">
    <property type="entry name" value="HTH_ARAC"/>
    <property type="match status" value="1"/>
</dbReference>
<dbReference type="InterPro" id="IPR018060">
    <property type="entry name" value="HTH_AraC"/>
</dbReference>
<keyword evidence="3" id="KW-0804">Transcription</keyword>
<protein>
    <submittedName>
        <fullName evidence="6">Helix-turn-helix domain-containing protein</fullName>
    </submittedName>
</protein>
<dbReference type="PANTHER" id="PTHR46796">
    <property type="entry name" value="HTH-TYPE TRANSCRIPTIONAL ACTIVATOR RHAS-RELATED"/>
    <property type="match status" value="1"/>
</dbReference>
<gene>
    <name evidence="6" type="ORF">KZ820_09590</name>
</gene>
<evidence type="ECO:0000259" key="5">
    <source>
        <dbReference type="PROSITE" id="PS01124"/>
    </source>
</evidence>
<sequence>MGGFIPRTGTSRDGAPLSLSRTPPDDLAPFVARFFVTIFDRPGDAVLEDFLLHETAYIRVPVIGQWSTMIDGAWQDYEGPMLFGAQQRRFPVRCVGPIVAAGFAIRPAGWFGFSDAPADELADRLVPIVPGRWNEALRWAGDDVFDQEQTFARLHQVVREHLVVRAVTPDMISARFERIARVDPTRPVTEIAAEFGISGRRLDRAVRQHFGHLPKTVMRRSRFLDMAAVMRGLAVPSADELAELRFYDASHLNREFREFVGMTPAQFRRTPTPLLTPGLEVRQQRKRADLAPHAPAPWLADGQTAPALLEVPIRDVGMLPGGAATTAETQGAARPR</sequence>
<evidence type="ECO:0000256" key="4">
    <source>
        <dbReference type="SAM" id="MobiDB-lite"/>
    </source>
</evidence>
<organism evidence="6 7">
    <name type="scientific">Sphingomonas citri</name>
    <dbReference type="NCBI Taxonomy" id="2862499"/>
    <lineage>
        <taxon>Bacteria</taxon>
        <taxon>Pseudomonadati</taxon>
        <taxon>Pseudomonadota</taxon>
        <taxon>Alphaproteobacteria</taxon>
        <taxon>Sphingomonadales</taxon>
        <taxon>Sphingomonadaceae</taxon>
        <taxon>Sphingomonas</taxon>
    </lineage>
</organism>
<dbReference type="InterPro" id="IPR050204">
    <property type="entry name" value="AraC_XylS_family_regulators"/>
</dbReference>
<evidence type="ECO:0000256" key="3">
    <source>
        <dbReference type="ARBA" id="ARBA00023163"/>
    </source>
</evidence>
<evidence type="ECO:0000313" key="6">
    <source>
        <dbReference type="EMBL" id="MBW6530984.1"/>
    </source>
</evidence>
<proteinExistence type="predicted"/>
<evidence type="ECO:0000256" key="2">
    <source>
        <dbReference type="ARBA" id="ARBA00023125"/>
    </source>
</evidence>
<comment type="caution">
    <text evidence="6">The sequence shown here is derived from an EMBL/GenBank/DDBJ whole genome shotgun (WGS) entry which is preliminary data.</text>
</comment>
<feature type="region of interest" description="Disordered" evidence="4">
    <location>
        <begin position="1"/>
        <end position="20"/>
    </location>
</feature>
<dbReference type="EMBL" id="JAHXZN010000002">
    <property type="protein sequence ID" value="MBW6530984.1"/>
    <property type="molecule type" value="Genomic_DNA"/>
</dbReference>
<name>A0ABS7BMZ5_9SPHN</name>
<evidence type="ECO:0000256" key="1">
    <source>
        <dbReference type="ARBA" id="ARBA00023015"/>
    </source>
</evidence>
<dbReference type="RefSeq" id="WP_219748396.1">
    <property type="nucleotide sequence ID" value="NZ_JAHXZN010000002.1"/>
</dbReference>
<keyword evidence="1" id="KW-0805">Transcription regulation</keyword>
<accession>A0ABS7BMZ5</accession>